<keyword evidence="12" id="KW-1185">Reference proteome</keyword>
<dbReference type="PANTHER" id="PTHR42737">
    <property type="entry name" value="GLUTATHIONE REDUCTASE"/>
    <property type="match status" value="1"/>
</dbReference>
<name>A0AAD9UCL6_RIDPI</name>
<keyword evidence="3" id="KW-0285">Flavoprotein</keyword>
<dbReference type="FunFam" id="3.30.390.30:FF:000004">
    <property type="entry name" value="Thioredoxin reductase 1, cytoplasmic"/>
    <property type="match status" value="1"/>
</dbReference>
<accession>A0AAD9UCL6</accession>
<evidence type="ECO:0008006" key="13">
    <source>
        <dbReference type="Google" id="ProtNLM"/>
    </source>
</evidence>
<comment type="caution">
    <text evidence="11">The sequence shown here is derived from an EMBL/GenBank/DDBJ whole genome shotgun (WGS) entry which is preliminary data.</text>
</comment>
<dbReference type="PANTHER" id="PTHR42737:SF7">
    <property type="entry name" value="THIOREDOXIN-DISULFIDE REDUCTASE"/>
    <property type="match status" value="1"/>
</dbReference>
<feature type="domain" description="Pyridine nucleotide-disulphide oxidoreductase dimerisation" evidence="9">
    <location>
        <begin position="136"/>
        <end position="246"/>
    </location>
</feature>
<keyword evidence="7" id="KW-1015">Disulfide bond</keyword>
<sequence>MAQLVLEGLEDHGTRVISESVPTKIERDGEQLKVEWTSKEGGTSQETFDTVLMAVGRVPETSQLGLRDVGVELDKGGFVVGGHSDDHERTSVPNVYAVGDVLKDRPELTPVAIRAGRLLARRLFGGATEQMDYDKVPTTVFTPVEYSCVGLSEEVALQKHGEDNIEVYHGFYTPLEYTVPERSAKQCYVKLITEREEPQTVYGIHYMGPNAGEVMQGFAVALRCGVTRDKLLTTVGIHPTSAETVMALHITKRSGLDPTITGC</sequence>
<proteinExistence type="inferred from homology"/>
<dbReference type="InterPro" id="IPR016156">
    <property type="entry name" value="FAD/NAD-linked_Rdtase_dimer_sf"/>
</dbReference>
<dbReference type="SUPFAM" id="SSF55424">
    <property type="entry name" value="FAD/NAD-linked reductases, dimerisation (C-terminal) domain"/>
    <property type="match status" value="1"/>
</dbReference>
<dbReference type="GO" id="GO:0034599">
    <property type="term" value="P:cellular response to oxidative stress"/>
    <property type="evidence" value="ECO:0007669"/>
    <property type="project" value="TreeGrafter"/>
</dbReference>
<organism evidence="11 12">
    <name type="scientific">Ridgeia piscesae</name>
    <name type="common">Tubeworm</name>
    <dbReference type="NCBI Taxonomy" id="27915"/>
    <lineage>
        <taxon>Eukaryota</taxon>
        <taxon>Metazoa</taxon>
        <taxon>Spiralia</taxon>
        <taxon>Lophotrochozoa</taxon>
        <taxon>Annelida</taxon>
        <taxon>Polychaeta</taxon>
        <taxon>Sedentaria</taxon>
        <taxon>Canalipalpata</taxon>
        <taxon>Sabellida</taxon>
        <taxon>Siboglinidae</taxon>
        <taxon>Ridgeia</taxon>
    </lineage>
</organism>
<evidence type="ECO:0000256" key="2">
    <source>
        <dbReference type="ARBA" id="ARBA00007532"/>
    </source>
</evidence>
<keyword evidence="8" id="KW-0676">Redox-active center</keyword>
<dbReference type="SUPFAM" id="SSF51905">
    <property type="entry name" value="FAD/NAD(P)-binding domain"/>
    <property type="match status" value="1"/>
</dbReference>
<dbReference type="GO" id="GO:0004362">
    <property type="term" value="F:glutathione-disulfide reductase (NADPH) activity"/>
    <property type="evidence" value="ECO:0007669"/>
    <property type="project" value="TreeGrafter"/>
</dbReference>
<dbReference type="GO" id="GO:0005829">
    <property type="term" value="C:cytosol"/>
    <property type="evidence" value="ECO:0007669"/>
    <property type="project" value="TreeGrafter"/>
</dbReference>
<evidence type="ECO:0000256" key="1">
    <source>
        <dbReference type="ARBA" id="ARBA00001974"/>
    </source>
</evidence>
<dbReference type="Proteomes" id="UP001209878">
    <property type="component" value="Unassembled WGS sequence"/>
</dbReference>
<dbReference type="InterPro" id="IPR046952">
    <property type="entry name" value="GSHR/TRXR-like"/>
</dbReference>
<keyword evidence="6" id="KW-0560">Oxidoreductase</keyword>
<evidence type="ECO:0000256" key="8">
    <source>
        <dbReference type="ARBA" id="ARBA00023284"/>
    </source>
</evidence>
<reference evidence="11" key="1">
    <citation type="journal article" date="2023" name="Mol. Biol. Evol.">
        <title>Third-Generation Sequencing Reveals the Adaptive Role of the Epigenome in Three Deep-Sea Polychaetes.</title>
        <authorList>
            <person name="Perez M."/>
            <person name="Aroh O."/>
            <person name="Sun Y."/>
            <person name="Lan Y."/>
            <person name="Juniper S.K."/>
            <person name="Young C.R."/>
            <person name="Angers B."/>
            <person name="Qian P.Y."/>
        </authorList>
    </citation>
    <scope>NUCLEOTIDE SEQUENCE</scope>
    <source>
        <strain evidence="11">R07B-5</strain>
    </source>
</reference>
<keyword evidence="4" id="KW-0274">FAD</keyword>
<comment type="similarity">
    <text evidence="2">Belongs to the class-I pyridine nucleotide-disulfide oxidoreductase family.</text>
</comment>
<evidence type="ECO:0000259" key="10">
    <source>
        <dbReference type="Pfam" id="PF07992"/>
    </source>
</evidence>
<dbReference type="InterPro" id="IPR023753">
    <property type="entry name" value="FAD/NAD-binding_dom"/>
</dbReference>
<protein>
    <recommendedName>
        <fullName evidence="13">Thioredoxin reductase</fullName>
    </recommendedName>
</protein>
<dbReference type="Gene3D" id="3.30.390.30">
    <property type="match status" value="1"/>
</dbReference>
<dbReference type="GO" id="GO:0045454">
    <property type="term" value="P:cell redox homeostasis"/>
    <property type="evidence" value="ECO:0007669"/>
    <property type="project" value="InterPro"/>
</dbReference>
<evidence type="ECO:0000256" key="5">
    <source>
        <dbReference type="ARBA" id="ARBA00022857"/>
    </source>
</evidence>
<dbReference type="PRINTS" id="PR00411">
    <property type="entry name" value="PNDRDTASEI"/>
</dbReference>
<dbReference type="InterPro" id="IPR004099">
    <property type="entry name" value="Pyr_nucl-diS_OxRdtase_dimer"/>
</dbReference>
<keyword evidence="5" id="KW-0521">NADP</keyword>
<dbReference type="InterPro" id="IPR036188">
    <property type="entry name" value="FAD/NAD-bd_sf"/>
</dbReference>
<dbReference type="PRINTS" id="PR00368">
    <property type="entry name" value="FADPNR"/>
</dbReference>
<dbReference type="Gene3D" id="3.50.50.60">
    <property type="entry name" value="FAD/NAD(P)-binding domain"/>
    <property type="match status" value="2"/>
</dbReference>
<evidence type="ECO:0000256" key="4">
    <source>
        <dbReference type="ARBA" id="ARBA00022827"/>
    </source>
</evidence>
<gene>
    <name evidence="11" type="ORF">NP493_265g03040</name>
</gene>
<feature type="domain" description="FAD/NAD(P)-binding" evidence="10">
    <location>
        <begin position="2"/>
        <end position="116"/>
    </location>
</feature>
<evidence type="ECO:0000313" key="11">
    <source>
        <dbReference type="EMBL" id="KAK2184488.1"/>
    </source>
</evidence>
<dbReference type="AlphaFoldDB" id="A0AAD9UCL6"/>
<evidence type="ECO:0000313" key="12">
    <source>
        <dbReference type="Proteomes" id="UP001209878"/>
    </source>
</evidence>
<dbReference type="GO" id="GO:0005739">
    <property type="term" value="C:mitochondrion"/>
    <property type="evidence" value="ECO:0007669"/>
    <property type="project" value="TreeGrafter"/>
</dbReference>
<dbReference type="EMBL" id="JAODUO010000264">
    <property type="protein sequence ID" value="KAK2184488.1"/>
    <property type="molecule type" value="Genomic_DNA"/>
</dbReference>
<evidence type="ECO:0000256" key="7">
    <source>
        <dbReference type="ARBA" id="ARBA00023157"/>
    </source>
</evidence>
<dbReference type="GO" id="GO:0050660">
    <property type="term" value="F:flavin adenine dinucleotide binding"/>
    <property type="evidence" value="ECO:0007669"/>
    <property type="project" value="InterPro"/>
</dbReference>
<comment type="cofactor">
    <cofactor evidence="1">
        <name>FAD</name>
        <dbReference type="ChEBI" id="CHEBI:57692"/>
    </cofactor>
</comment>
<dbReference type="GO" id="GO:0006749">
    <property type="term" value="P:glutathione metabolic process"/>
    <property type="evidence" value="ECO:0007669"/>
    <property type="project" value="TreeGrafter"/>
</dbReference>
<dbReference type="Pfam" id="PF07992">
    <property type="entry name" value="Pyr_redox_2"/>
    <property type="match status" value="1"/>
</dbReference>
<evidence type="ECO:0000256" key="6">
    <source>
        <dbReference type="ARBA" id="ARBA00023002"/>
    </source>
</evidence>
<dbReference type="Pfam" id="PF02852">
    <property type="entry name" value="Pyr_redox_dim"/>
    <property type="match status" value="1"/>
</dbReference>
<evidence type="ECO:0000256" key="3">
    <source>
        <dbReference type="ARBA" id="ARBA00022630"/>
    </source>
</evidence>
<evidence type="ECO:0000259" key="9">
    <source>
        <dbReference type="Pfam" id="PF02852"/>
    </source>
</evidence>